<gene>
    <name evidence="3" type="primary">LOC120106112</name>
</gene>
<proteinExistence type="predicted"/>
<evidence type="ECO:0000256" key="1">
    <source>
        <dbReference type="SAM" id="Coils"/>
    </source>
</evidence>
<protein>
    <submittedName>
        <fullName evidence="3">Uncharacterized protein LOC120106112</fullName>
    </submittedName>
</protein>
<keyword evidence="2" id="KW-1185">Reference proteome</keyword>
<name>A0A8B8ZU64_PHODC</name>
<evidence type="ECO:0000313" key="3">
    <source>
        <dbReference type="RefSeq" id="XP_038974924.1"/>
    </source>
</evidence>
<dbReference type="Proteomes" id="UP000228380">
    <property type="component" value="Unplaced"/>
</dbReference>
<evidence type="ECO:0000313" key="2">
    <source>
        <dbReference type="Proteomes" id="UP000228380"/>
    </source>
</evidence>
<dbReference type="OrthoDB" id="774151at2759"/>
<dbReference type="KEGG" id="pda:120106112"/>
<feature type="coiled-coil region" evidence="1">
    <location>
        <begin position="56"/>
        <end position="174"/>
    </location>
</feature>
<organism evidence="2 3">
    <name type="scientific">Phoenix dactylifera</name>
    <name type="common">Date palm</name>
    <dbReference type="NCBI Taxonomy" id="42345"/>
    <lineage>
        <taxon>Eukaryota</taxon>
        <taxon>Viridiplantae</taxon>
        <taxon>Streptophyta</taxon>
        <taxon>Embryophyta</taxon>
        <taxon>Tracheophyta</taxon>
        <taxon>Spermatophyta</taxon>
        <taxon>Magnoliopsida</taxon>
        <taxon>Liliopsida</taxon>
        <taxon>Arecaceae</taxon>
        <taxon>Coryphoideae</taxon>
        <taxon>Phoeniceae</taxon>
        <taxon>Phoenix</taxon>
    </lineage>
</organism>
<accession>A0A8B8ZU64</accession>
<keyword evidence="1" id="KW-0175">Coiled coil</keyword>
<dbReference type="GeneID" id="120106112"/>
<dbReference type="AlphaFoldDB" id="A0A8B8ZU64"/>
<sequence length="220" mass="25622">MSLQNSTRIPRVGFPTIDRTMALSPRFPRSIQESAGSSSPSPSVRWPFANLFDRGLRDQISALKRCEQERQKLEYQIHALDVRIERFDERWERLRAEGNLSSEKLTNCVGKKEKMEQEKTELENKEKGFVERYIKLKTEQDLQNSQIVNLAAQIETLQTENESMTAKLRKAYQKFKVLHEENEILWKVAEDRNRLLPIKKRITSSACDRRHSSSASDKGI</sequence>
<dbReference type="RefSeq" id="XP_038974924.1">
    <property type="nucleotide sequence ID" value="XM_039118996.1"/>
</dbReference>
<reference evidence="3" key="1">
    <citation type="submission" date="2025-08" db="UniProtKB">
        <authorList>
            <consortium name="RefSeq"/>
        </authorList>
    </citation>
    <scope>IDENTIFICATION</scope>
    <source>
        <tissue evidence="3">Young leaves</tissue>
    </source>
</reference>